<dbReference type="InterPro" id="IPR054478">
    <property type="entry name" value="LTN1_UBC"/>
</dbReference>
<comment type="function">
    <text evidence="15">E3 ubiquitin-protein ligase. Component of the ribosome quality control complex (RQC), a ribosome-associated complex that mediates ubiquitination and extraction of incompletely synthesized nascent chains for proteasomal degradation.</text>
</comment>
<evidence type="ECO:0000259" key="17">
    <source>
        <dbReference type="PROSITE" id="PS50089"/>
    </source>
</evidence>
<evidence type="ECO:0000256" key="13">
    <source>
        <dbReference type="ARBA" id="ARBA00022833"/>
    </source>
</evidence>
<keyword evidence="19" id="KW-1185">Reference proteome</keyword>
<dbReference type="InterPro" id="IPR011989">
    <property type="entry name" value="ARM-like"/>
</dbReference>
<evidence type="ECO:0000256" key="9">
    <source>
        <dbReference type="ARBA" id="ARBA00022723"/>
    </source>
</evidence>
<dbReference type="Pfam" id="PF23009">
    <property type="entry name" value="UBC_like"/>
    <property type="match status" value="1"/>
</dbReference>
<evidence type="ECO:0000256" key="10">
    <source>
        <dbReference type="ARBA" id="ARBA00022737"/>
    </source>
</evidence>
<dbReference type="GO" id="GO:1990112">
    <property type="term" value="C:RQC complex"/>
    <property type="evidence" value="ECO:0007669"/>
    <property type="project" value="UniProtKB-UniRule"/>
</dbReference>
<dbReference type="UniPathway" id="UPA00143"/>
<dbReference type="VEuPathDB" id="AmoebaDB:FDP41_010545"/>
<comment type="caution">
    <text evidence="18">The sequence shown here is derived from an EMBL/GenBank/DDBJ whole genome shotgun (WGS) entry which is preliminary data.</text>
</comment>
<evidence type="ECO:0000313" key="19">
    <source>
        <dbReference type="Proteomes" id="UP000444721"/>
    </source>
</evidence>
<evidence type="ECO:0000256" key="15">
    <source>
        <dbReference type="RuleBase" id="RU367090"/>
    </source>
</evidence>
<reference evidence="18 19" key="1">
    <citation type="journal article" date="2019" name="Sci. Rep.">
        <title>Nanopore sequencing improves the draft genome of the human pathogenic amoeba Naegleria fowleri.</title>
        <authorList>
            <person name="Liechti N."/>
            <person name="Schurch N."/>
            <person name="Bruggmann R."/>
            <person name="Wittwer M."/>
        </authorList>
    </citation>
    <scope>NUCLEOTIDE SEQUENCE [LARGE SCALE GENOMIC DNA]</scope>
    <source>
        <strain evidence="18 19">ATCC 30894</strain>
    </source>
</reference>
<evidence type="ECO:0000256" key="16">
    <source>
        <dbReference type="SAM" id="MobiDB-lite"/>
    </source>
</evidence>
<comment type="pathway">
    <text evidence="3 15">Protein modification; protein ubiquitination.</text>
</comment>
<comment type="similarity">
    <text evidence="4 15">Belongs to the LTN1 family.</text>
</comment>
<evidence type="ECO:0000256" key="7">
    <source>
        <dbReference type="ARBA" id="ARBA00022490"/>
    </source>
</evidence>
<keyword evidence="13 15" id="KW-0862">Zinc</keyword>
<sequence length="1568" mass="180248">MGKNEGQRKPKSQKGAITSSQAASIVSSSSSSSGGGNLGFGSSLMEAFNRKAGVGSSSVGSASSDSTLDSTVQSYLKHLNKRDPTTRSKALQSLTQYISEKEEEEQISICKQILPHMEEVFKRIAVLDLDRKVRLNLFVFWKLVVQKVGKQLGHYIKKLMPYWLMEMVGIDDKDVSKAAVNAFHQAFAPDKRDAAILYCDAEIMNVLFENFNQTVESLSLSETEQQSITKEEGEERYSRFITSSILMLNKMIDLSMQPKKDESGQQTLTLNESYSKIFRSKNFWKFLGIKSYNNIREAMSRLSITLLKNDLLSKDDTEVMENIVPFIAPIFIGCFNQQPLERTTLDSLILFLQKFAPECWTHVNIWKQTFPRFFSFLRDPPNPAMNYSIVLPFVSMLNTEVYGAEKSVKFVSDLFENIWVGFEKVSSSTKQTNKADKDAIIDTLCDCIIYITLQPDKYAKEDQKDEVLNLTRNALVKTCTHYLTNSCTVNFGKYLTTAIGKLQSKAELADYMSQFWTRTTEYCLANLDKIDLVSIEIFISRCSKADNTDPILNLANTLFQKSMKTGQIGVACAIAFSNHSVLSNTLFEENLETLWQTNQQNEHVQQLLGLYFTQFPEQFSKLEKNLEQDVMSSSISLFPFLRSLYSEDSNFNQTSLVLEKSLLARKDLDSIEHLIGHKRFTSKRELRALLTSIIDQHQDIEERAVEFIMATPGEFSVDINVLLSLFKTSHYDVLSQLLSPKQEHIDEIGDEFEEDEEHKEEEFKSVVTEEMKNELFDKISAYLKETLTMNPTLTNDILLEQFLKLIEISGTKNYGDAILLNHNKDEVWSFIRGKCSSNLKPIVIGNEVIWNNTKDTNLNELEKSVFMYSRLICVALDYVDTVHKNDVNTRENKWEWLLQQVLHSYYFEFLFNDYTKNLINDFLSNIRKKDGLNIEFCNYLAQRHELELLKIYVSMNSSSVSQLDCNKLLFDSLENVNQVIEDKNKSSTFYEITDSLFDNDTDLTNLNIDLEKVTEWLLGCISISSTLDQLKDQSEYDHLNLFKVQTALSIMYCRLKRSSDSVDQTDEEITMDSIIDFAKEFYEMIKQQNPTQISIIVSNLLINAYTTTNNTSSIGDHSFVEEFILSNLKQITLNLENNFELLDKIVHLAASVARKKKTIKIVRQLIDTFLALNSQSKTLSMQYPIVMERLITRTSKYLKPLQLAQNYSEIKLDSSAISEIIDIIEFSHVTNAKIVSVDLLLLTDYHTDVDRIIDFMERMKHHISEHFNSILKESAVRNKHLTQFAHLYSEYSNDNNNELPYLLSWYYILSLTENSILSQQGDSDLFNKLKENQMYAPVLSLLTCFLYSGEDVMFSLEFREFCDDLMYKFSKVLPLFVRTWFNDCNDTIAIDWIQKRFLEVYSPAIVREEIAKIKKSDALSKTLGAKISMGNQIIAKYEQDEVVLKLTIKIPDLYPLKALQIESDEHSAVNESKYRKWILKMTTMLFSQVTSNGVSDVLMLWKDNLEKYFSGVEPCPICYSVVSGRDHQLPKIECKVCHNKFHGACLYRWFSTSGNQSCPMCRSVGQFK</sequence>
<dbReference type="GO" id="GO:0008270">
    <property type="term" value="F:zinc ion binding"/>
    <property type="evidence" value="ECO:0007669"/>
    <property type="project" value="UniProtKB-KW"/>
</dbReference>
<dbReference type="InterPro" id="IPR013083">
    <property type="entry name" value="Znf_RING/FYVE/PHD"/>
</dbReference>
<keyword evidence="9 15" id="KW-0479">Metal-binding</keyword>
<feature type="domain" description="RING-type" evidence="17">
    <location>
        <begin position="1515"/>
        <end position="1562"/>
    </location>
</feature>
<dbReference type="GeneID" id="68117760"/>
<dbReference type="PROSITE" id="PS50089">
    <property type="entry name" value="ZF_RING_2"/>
    <property type="match status" value="1"/>
</dbReference>
<keyword evidence="8 15" id="KW-0808">Transferase</keyword>
<accession>A0A6A5CD01</accession>
<dbReference type="PANTHER" id="PTHR12389:SF0">
    <property type="entry name" value="E3 UBIQUITIN-PROTEIN LIGASE LISTERIN"/>
    <property type="match status" value="1"/>
</dbReference>
<evidence type="ECO:0000256" key="1">
    <source>
        <dbReference type="ARBA" id="ARBA00000900"/>
    </source>
</evidence>
<dbReference type="OMA" id="IYGSHWE"/>
<dbReference type="GO" id="GO:0005829">
    <property type="term" value="C:cytosol"/>
    <property type="evidence" value="ECO:0007669"/>
    <property type="project" value="UniProtKB-SubCell"/>
</dbReference>
<keyword evidence="7" id="KW-0963">Cytoplasm</keyword>
<comment type="subunit">
    <text evidence="15">Component of the ribosome quality control complex (RQC).</text>
</comment>
<name>A0A6A5CD01_NAEFO</name>
<dbReference type="Proteomes" id="UP000444721">
    <property type="component" value="Unassembled WGS sequence"/>
</dbReference>
<dbReference type="CDD" id="cd16491">
    <property type="entry name" value="RING-CH-C4HC3_LTN1"/>
    <property type="match status" value="1"/>
</dbReference>
<dbReference type="EMBL" id="VFQX01000006">
    <property type="protein sequence ID" value="KAF0983480.1"/>
    <property type="molecule type" value="Genomic_DNA"/>
</dbReference>
<gene>
    <name evidence="18" type="ORF">FDP41_010545</name>
</gene>
<evidence type="ECO:0000256" key="11">
    <source>
        <dbReference type="ARBA" id="ARBA00022771"/>
    </source>
</evidence>
<dbReference type="Pfam" id="PF13639">
    <property type="entry name" value="zf-RING_2"/>
    <property type="match status" value="1"/>
</dbReference>
<evidence type="ECO:0000256" key="5">
    <source>
        <dbReference type="ARBA" id="ARBA00012483"/>
    </source>
</evidence>
<keyword evidence="10" id="KW-0677">Repeat</keyword>
<comment type="subcellular location">
    <subcellularLocation>
        <location evidence="2">Cytoplasm</location>
        <location evidence="2">Cytosol</location>
    </subcellularLocation>
</comment>
<dbReference type="GO" id="GO:0072344">
    <property type="term" value="P:rescue of stalled ribosome"/>
    <property type="evidence" value="ECO:0007669"/>
    <property type="project" value="UniProtKB-UniRule"/>
</dbReference>
<evidence type="ECO:0000313" key="18">
    <source>
        <dbReference type="EMBL" id="KAF0983480.1"/>
    </source>
</evidence>
<dbReference type="PANTHER" id="PTHR12389">
    <property type="entry name" value="ZINC FINGER PROTEIN 294"/>
    <property type="match status" value="1"/>
</dbReference>
<dbReference type="Pfam" id="PF22958">
    <property type="entry name" value="Ltn1_1st"/>
    <property type="match status" value="1"/>
</dbReference>
<dbReference type="FunFam" id="3.30.40.10:FF:000038">
    <property type="entry name" value="E3 ubiquitin-protein ligase listerin"/>
    <property type="match status" value="1"/>
</dbReference>
<dbReference type="SUPFAM" id="SSF57850">
    <property type="entry name" value="RING/U-box"/>
    <property type="match status" value="1"/>
</dbReference>
<evidence type="ECO:0000256" key="6">
    <source>
        <dbReference type="ARBA" id="ARBA00017157"/>
    </source>
</evidence>
<organism evidence="18 19">
    <name type="scientific">Naegleria fowleri</name>
    <name type="common">Brain eating amoeba</name>
    <dbReference type="NCBI Taxonomy" id="5763"/>
    <lineage>
        <taxon>Eukaryota</taxon>
        <taxon>Discoba</taxon>
        <taxon>Heterolobosea</taxon>
        <taxon>Tetramitia</taxon>
        <taxon>Eutetramitia</taxon>
        <taxon>Vahlkampfiidae</taxon>
        <taxon>Naegleria</taxon>
    </lineage>
</organism>
<dbReference type="VEuPathDB" id="AmoebaDB:NF0107050"/>
<feature type="region of interest" description="Disordered" evidence="16">
    <location>
        <begin position="1"/>
        <end position="36"/>
    </location>
</feature>
<dbReference type="InterPro" id="IPR054476">
    <property type="entry name" value="Ltn1_N"/>
</dbReference>
<feature type="compositionally biased region" description="Low complexity" evidence="16">
    <location>
        <begin position="19"/>
        <end position="32"/>
    </location>
</feature>
<dbReference type="GO" id="GO:0061630">
    <property type="term" value="F:ubiquitin protein ligase activity"/>
    <property type="evidence" value="ECO:0007669"/>
    <property type="project" value="UniProtKB-UniRule"/>
</dbReference>
<evidence type="ECO:0000256" key="8">
    <source>
        <dbReference type="ARBA" id="ARBA00022679"/>
    </source>
</evidence>
<dbReference type="SMART" id="SM00744">
    <property type="entry name" value="RINGv"/>
    <property type="match status" value="1"/>
</dbReference>
<dbReference type="InterPro" id="IPR039795">
    <property type="entry name" value="LTN1/Rkr1"/>
</dbReference>
<dbReference type="InterPro" id="IPR001841">
    <property type="entry name" value="Znf_RING"/>
</dbReference>
<evidence type="ECO:0000256" key="14">
    <source>
        <dbReference type="PROSITE-ProRule" id="PRU00175"/>
    </source>
</evidence>
<dbReference type="EC" id="2.3.2.27" evidence="5 15"/>
<evidence type="ECO:0000256" key="2">
    <source>
        <dbReference type="ARBA" id="ARBA00004514"/>
    </source>
</evidence>
<dbReference type="Gene3D" id="1.25.10.10">
    <property type="entry name" value="Leucine-rich Repeat Variant"/>
    <property type="match status" value="1"/>
</dbReference>
<evidence type="ECO:0000256" key="3">
    <source>
        <dbReference type="ARBA" id="ARBA00004906"/>
    </source>
</evidence>
<dbReference type="GO" id="GO:0043023">
    <property type="term" value="F:ribosomal large subunit binding"/>
    <property type="evidence" value="ECO:0007669"/>
    <property type="project" value="TreeGrafter"/>
</dbReference>
<dbReference type="InterPro" id="IPR016024">
    <property type="entry name" value="ARM-type_fold"/>
</dbReference>
<dbReference type="GO" id="GO:0016567">
    <property type="term" value="P:protein ubiquitination"/>
    <property type="evidence" value="ECO:0007669"/>
    <property type="project" value="UniProtKB-UniPathway"/>
</dbReference>
<keyword evidence="11 14" id="KW-0863">Zinc-finger</keyword>
<evidence type="ECO:0000256" key="12">
    <source>
        <dbReference type="ARBA" id="ARBA00022786"/>
    </source>
</evidence>
<dbReference type="Gene3D" id="3.30.40.10">
    <property type="entry name" value="Zinc/RING finger domain, C3HC4 (zinc finger)"/>
    <property type="match status" value="1"/>
</dbReference>
<dbReference type="RefSeq" id="XP_044568193.1">
    <property type="nucleotide sequence ID" value="XM_044700855.1"/>
</dbReference>
<evidence type="ECO:0000256" key="4">
    <source>
        <dbReference type="ARBA" id="ARBA00007997"/>
    </source>
</evidence>
<protein>
    <recommendedName>
        <fullName evidence="6 15">E3 ubiquitin-protein ligase listerin</fullName>
        <ecNumber evidence="5 15">2.3.2.27</ecNumber>
    </recommendedName>
    <alternativeName>
        <fullName evidence="15">RING-type E3 ubiquitin transferase listerin</fullName>
    </alternativeName>
</protein>
<dbReference type="OrthoDB" id="6108at2759"/>
<proteinExistence type="inferred from homology"/>
<dbReference type="SUPFAM" id="SSF48371">
    <property type="entry name" value="ARM repeat"/>
    <property type="match status" value="1"/>
</dbReference>
<dbReference type="InterPro" id="IPR039804">
    <property type="entry name" value="RING-CH-C4HC3_LTN1"/>
</dbReference>
<comment type="catalytic activity">
    <reaction evidence="1 15">
        <text>S-ubiquitinyl-[E2 ubiquitin-conjugating enzyme]-L-cysteine + [acceptor protein]-L-lysine = [E2 ubiquitin-conjugating enzyme]-L-cysteine + N(6)-ubiquitinyl-[acceptor protein]-L-lysine.</text>
        <dbReference type="EC" id="2.3.2.27"/>
    </reaction>
</comment>
<keyword evidence="12 15" id="KW-0833">Ubl conjugation pathway</keyword>
<dbReference type="VEuPathDB" id="AmoebaDB:NfTy_012920"/>
<dbReference type="GO" id="GO:1990116">
    <property type="term" value="P:ribosome-associated ubiquitin-dependent protein catabolic process"/>
    <property type="evidence" value="ECO:0007669"/>
    <property type="project" value="UniProtKB-UniRule"/>
</dbReference>
<dbReference type="InterPro" id="IPR011016">
    <property type="entry name" value="Znf_RING-CH"/>
</dbReference>